<dbReference type="EMBL" id="FQNC01000116">
    <property type="protein sequence ID" value="SGZ31902.1"/>
    <property type="molecule type" value="Genomic_DNA"/>
</dbReference>
<evidence type="ECO:0000313" key="2">
    <source>
        <dbReference type="Proteomes" id="UP000249464"/>
    </source>
</evidence>
<accession>A0A2X0MQG1</accession>
<keyword evidence="2" id="KW-1185">Reference proteome</keyword>
<evidence type="ECO:0000313" key="1">
    <source>
        <dbReference type="EMBL" id="SGZ31902.1"/>
    </source>
</evidence>
<gene>
    <name evidence="1" type="primary">BQ5605_C042g12036</name>
    <name evidence="1" type="ORF">BQ5605_C042G12036</name>
</gene>
<organism evidence="1 2">
    <name type="scientific">Microbotryum silenes-dioicae</name>
    <dbReference type="NCBI Taxonomy" id="796604"/>
    <lineage>
        <taxon>Eukaryota</taxon>
        <taxon>Fungi</taxon>
        <taxon>Dikarya</taxon>
        <taxon>Basidiomycota</taxon>
        <taxon>Pucciniomycotina</taxon>
        <taxon>Microbotryomycetes</taxon>
        <taxon>Microbotryales</taxon>
        <taxon>Microbotryaceae</taxon>
        <taxon>Microbotryum</taxon>
    </lineage>
</organism>
<dbReference type="AlphaFoldDB" id="A0A2X0MQG1"/>
<proteinExistence type="predicted"/>
<name>A0A2X0MQG1_9BASI</name>
<dbReference type="Proteomes" id="UP000249464">
    <property type="component" value="Unassembled WGS sequence"/>
</dbReference>
<reference evidence="1 2" key="1">
    <citation type="submission" date="2016-11" db="EMBL/GenBank/DDBJ databases">
        <authorList>
            <person name="Jaros S."/>
            <person name="Januszkiewicz K."/>
            <person name="Wedrychowicz H."/>
        </authorList>
    </citation>
    <scope>NUCLEOTIDE SEQUENCE [LARGE SCALE GENOMIC DNA]</scope>
</reference>
<sequence length="173" mass="19181">MNRKPYHQILTFPLAHFLTTSSTSPFFGNPTTLLPSFLSTSPNASLTKPFLPSFPIVSHHASIQDKNHFTRWEIVLSSARVGSDPPSKTARTRWCTNARLTKSGLSNRRIERPRSVRAEDELGSTWRLDASCCRVKSIVSKVRLSTIHGGRVSGARGGDRREGAAGRLRIVNN</sequence>
<protein>
    <submittedName>
        <fullName evidence="1">BQ5605_C042g12036 protein</fullName>
    </submittedName>
</protein>